<accession>A0AAV6UYX9</accession>
<dbReference type="EMBL" id="JAFNEN010000213">
    <property type="protein sequence ID" value="KAG8189546.1"/>
    <property type="molecule type" value="Genomic_DNA"/>
</dbReference>
<name>A0AAV6UYX9_9ARAC</name>
<sequence>MCGWRHPHACDVRLEKTARLRCAAGDTRTPAMCGWRHPHACDVRMETSARLRCAAGDIRTPAMCGWRHPHACDVRLETSARDVDVVDICRDVDVETYVEM</sequence>
<gene>
    <name evidence="1" type="ORF">JTE90_008506</name>
</gene>
<proteinExistence type="predicted"/>
<keyword evidence="2" id="KW-1185">Reference proteome</keyword>
<dbReference type="Proteomes" id="UP000827092">
    <property type="component" value="Unassembled WGS sequence"/>
</dbReference>
<comment type="caution">
    <text evidence="1">The sequence shown here is derived from an EMBL/GenBank/DDBJ whole genome shotgun (WGS) entry which is preliminary data.</text>
</comment>
<dbReference type="AlphaFoldDB" id="A0AAV6UYX9"/>
<reference evidence="1 2" key="1">
    <citation type="journal article" date="2022" name="Nat. Ecol. Evol.">
        <title>A masculinizing supergene underlies an exaggerated male reproductive morph in a spider.</title>
        <authorList>
            <person name="Hendrickx F."/>
            <person name="De Corte Z."/>
            <person name="Sonet G."/>
            <person name="Van Belleghem S.M."/>
            <person name="Kostlbacher S."/>
            <person name="Vangestel C."/>
        </authorList>
    </citation>
    <scope>NUCLEOTIDE SEQUENCE [LARGE SCALE GENOMIC DNA]</scope>
    <source>
        <strain evidence="1">W744_W776</strain>
    </source>
</reference>
<evidence type="ECO:0000313" key="1">
    <source>
        <dbReference type="EMBL" id="KAG8189546.1"/>
    </source>
</evidence>
<evidence type="ECO:0000313" key="2">
    <source>
        <dbReference type="Proteomes" id="UP000827092"/>
    </source>
</evidence>
<protein>
    <submittedName>
        <fullName evidence="1">Uncharacterized protein</fullName>
    </submittedName>
</protein>
<organism evidence="1 2">
    <name type="scientific">Oedothorax gibbosus</name>
    <dbReference type="NCBI Taxonomy" id="931172"/>
    <lineage>
        <taxon>Eukaryota</taxon>
        <taxon>Metazoa</taxon>
        <taxon>Ecdysozoa</taxon>
        <taxon>Arthropoda</taxon>
        <taxon>Chelicerata</taxon>
        <taxon>Arachnida</taxon>
        <taxon>Araneae</taxon>
        <taxon>Araneomorphae</taxon>
        <taxon>Entelegynae</taxon>
        <taxon>Araneoidea</taxon>
        <taxon>Linyphiidae</taxon>
        <taxon>Erigoninae</taxon>
        <taxon>Oedothorax</taxon>
    </lineage>
</organism>